<keyword evidence="8 10" id="KW-0503">Monooxygenase</keyword>
<evidence type="ECO:0000256" key="9">
    <source>
        <dbReference type="PIRSR" id="PIRSR602401-1"/>
    </source>
</evidence>
<dbReference type="InterPro" id="IPR017972">
    <property type="entry name" value="Cyt_P450_CS"/>
</dbReference>
<evidence type="ECO:0000256" key="3">
    <source>
        <dbReference type="ARBA" id="ARBA00010617"/>
    </source>
</evidence>
<protein>
    <submittedName>
        <fullName evidence="11">Cytochrome P450</fullName>
    </submittedName>
</protein>
<evidence type="ECO:0000256" key="7">
    <source>
        <dbReference type="ARBA" id="ARBA00023004"/>
    </source>
</evidence>
<comment type="similarity">
    <text evidence="3 10">Belongs to the cytochrome P450 family.</text>
</comment>
<keyword evidence="4 9" id="KW-0349">Heme</keyword>
<accession>A0A166A1G3</accession>
<dbReference type="SUPFAM" id="SSF48264">
    <property type="entry name" value="Cytochrome P450"/>
    <property type="match status" value="1"/>
</dbReference>
<dbReference type="InterPro" id="IPR050121">
    <property type="entry name" value="Cytochrome_P450_monoxygenase"/>
</dbReference>
<dbReference type="PRINTS" id="PR00463">
    <property type="entry name" value="EP450I"/>
</dbReference>
<keyword evidence="12" id="KW-1185">Reference proteome</keyword>
<dbReference type="GO" id="GO:0005506">
    <property type="term" value="F:iron ion binding"/>
    <property type="evidence" value="ECO:0007669"/>
    <property type="project" value="InterPro"/>
</dbReference>
<dbReference type="InterPro" id="IPR002401">
    <property type="entry name" value="Cyt_P450_E_grp-I"/>
</dbReference>
<gene>
    <name evidence="11" type="ORF">EXIGLDRAFT_711746</name>
</gene>
<evidence type="ECO:0000256" key="8">
    <source>
        <dbReference type="ARBA" id="ARBA00023033"/>
    </source>
</evidence>
<dbReference type="Gene3D" id="1.10.630.10">
    <property type="entry name" value="Cytochrome P450"/>
    <property type="match status" value="1"/>
</dbReference>
<dbReference type="OrthoDB" id="1470350at2759"/>
<dbReference type="PRINTS" id="PR00385">
    <property type="entry name" value="P450"/>
</dbReference>
<keyword evidence="6 10" id="KW-0560">Oxidoreductase</keyword>
<dbReference type="AlphaFoldDB" id="A0A166A1G3"/>
<dbReference type="Proteomes" id="UP000077266">
    <property type="component" value="Unassembled WGS sequence"/>
</dbReference>
<evidence type="ECO:0000256" key="2">
    <source>
        <dbReference type="ARBA" id="ARBA00005179"/>
    </source>
</evidence>
<evidence type="ECO:0000256" key="4">
    <source>
        <dbReference type="ARBA" id="ARBA00022617"/>
    </source>
</evidence>
<evidence type="ECO:0000256" key="1">
    <source>
        <dbReference type="ARBA" id="ARBA00001971"/>
    </source>
</evidence>
<reference evidence="11 12" key="1">
    <citation type="journal article" date="2016" name="Mol. Biol. Evol.">
        <title>Comparative Genomics of Early-Diverging Mushroom-Forming Fungi Provides Insights into the Origins of Lignocellulose Decay Capabilities.</title>
        <authorList>
            <person name="Nagy L.G."/>
            <person name="Riley R."/>
            <person name="Tritt A."/>
            <person name="Adam C."/>
            <person name="Daum C."/>
            <person name="Floudas D."/>
            <person name="Sun H."/>
            <person name="Yadav J.S."/>
            <person name="Pangilinan J."/>
            <person name="Larsson K.H."/>
            <person name="Matsuura K."/>
            <person name="Barry K."/>
            <person name="Labutti K."/>
            <person name="Kuo R."/>
            <person name="Ohm R.A."/>
            <person name="Bhattacharya S.S."/>
            <person name="Shirouzu T."/>
            <person name="Yoshinaga Y."/>
            <person name="Martin F.M."/>
            <person name="Grigoriev I.V."/>
            <person name="Hibbett D.S."/>
        </authorList>
    </citation>
    <scope>NUCLEOTIDE SEQUENCE [LARGE SCALE GENOMIC DNA]</scope>
    <source>
        <strain evidence="11 12">HHB12029</strain>
    </source>
</reference>
<dbReference type="GO" id="GO:0016705">
    <property type="term" value="F:oxidoreductase activity, acting on paired donors, with incorporation or reduction of molecular oxygen"/>
    <property type="evidence" value="ECO:0007669"/>
    <property type="project" value="InterPro"/>
</dbReference>
<dbReference type="EMBL" id="KV426117">
    <property type="protein sequence ID" value="KZV87709.1"/>
    <property type="molecule type" value="Genomic_DNA"/>
</dbReference>
<dbReference type="InParanoid" id="A0A166A1G3"/>
<dbReference type="InterPro" id="IPR036396">
    <property type="entry name" value="Cyt_P450_sf"/>
</dbReference>
<evidence type="ECO:0000313" key="12">
    <source>
        <dbReference type="Proteomes" id="UP000077266"/>
    </source>
</evidence>
<name>A0A166A1G3_EXIGL</name>
<sequence length="457" mass="52366">MPARVLENEAFQEHGAEIISDVSAFPISVTNFHVADPVAIKEITTSRSRFPKPTKVYELLSLFGPNIVATEGEQWKKHRKPVAPAFSERNNKLVWDEATSIVLNMFQSRDWKGKDEVVVDHIVDMTLPIALFVISVAGFGRPVSWDDDVVIPAGHRMTFKEAMGIVSNNMKLRALLPDWAMNLRYEWRMARLAYQEMRMYMVEMIGNRRTAEVKEVQYDLFSGLLADGGELSDEELMGNIYIFLVAGHETTAHTLAFTFGLLAVYQDIQEKLYQHIKSLSPDGRTPDYEDMPKFTYALAVFYETLRMYTPIPIVAKYSVEDTTLNTLKIRPDGTYEPASVFIPKDATISLDLASVHYNPRYWEDPYTFNPERFMKPDWPRDAFVPFSAGVRACIGRRFFETEGIAILITLVSKYKITVKDEPQYRGLSTEQLREKLLRARPIVTVTPYHVPLVLTRR</sequence>
<dbReference type="GO" id="GO:0020037">
    <property type="term" value="F:heme binding"/>
    <property type="evidence" value="ECO:0007669"/>
    <property type="project" value="InterPro"/>
</dbReference>
<proteinExistence type="inferred from homology"/>
<keyword evidence="5 9" id="KW-0479">Metal-binding</keyword>
<evidence type="ECO:0000256" key="10">
    <source>
        <dbReference type="RuleBase" id="RU000461"/>
    </source>
</evidence>
<dbReference type="PANTHER" id="PTHR24305">
    <property type="entry name" value="CYTOCHROME P450"/>
    <property type="match status" value="1"/>
</dbReference>
<organism evidence="11 12">
    <name type="scientific">Exidia glandulosa HHB12029</name>
    <dbReference type="NCBI Taxonomy" id="1314781"/>
    <lineage>
        <taxon>Eukaryota</taxon>
        <taxon>Fungi</taxon>
        <taxon>Dikarya</taxon>
        <taxon>Basidiomycota</taxon>
        <taxon>Agaricomycotina</taxon>
        <taxon>Agaricomycetes</taxon>
        <taxon>Auriculariales</taxon>
        <taxon>Exidiaceae</taxon>
        <taxon>Exidia</taxon>
    </lineage>
</organism>
<dbReference type="PROSITE" id="PS00086">
    <property type="entry name" value="CYTOCHROME_P450"/>
    <property type="match status" value="1"/>
</dbReference>
<evidence type="ECO:0000256" key="5">
    <source>
        <dbReference type="ARBA" id="ARBA00022723"/>
    </source>
</evidence>
<feature type="binding site" description="axial binding residue" evidence="9">
    <location>
        <position position="393"/>
    </location>
    <ligand>
        <name>heme</name>
        <dbReference type="ChEBI" id="CHEBI:30413"/>
    </ligand>
    <ligandPart>
        <name>Fe</name>
        <dbReference type="ChEBI" id="CHEBI:18248"/>
    </ligandPart>
</feature>
<dbReference type="Pfam" id="PF00067">
    <property type="entry name" value="p450"/>
    <property type="match status" value="1"/>
</dbReference>
<dbReference type="PANTHER" id="PTHR24305:SF166">
    <property type="entry name" value="CYTOCHROME P450 12A4, MITOCHONDRIAL-RELATED"/>
    <property type="match status" value="1"/>
</dbReference>
<dbReference type="GO" id="GO:0004497">
    <property type="term" value="F:monooxygenase activity"/>
    <property type="evidence" value="ECO:0007669"/>
    <property type="project" value="UniProtKB-KW"/>
</dbReference>
<dbReference type="STRING" id="1314781.A0A166A1G3"/>
<comment type="pathway">
    <text evidence="2">Secondary metabolite biosynthesis.</text>
</comment>
<evidence type="ECO:0000256" key="6">
    <source>
        <dbReference type="ARBA" id="ARBA00023002"/>
    </source>
</evidence>
<evidence type="ECO:0000313" key="11">
    <source>
        <dbReference type="EMBL" id="KZV87709.1"/>
    </source>
</evidence>
<keyword evidence="7 9" id="KW-0408">Iron</keyword>
<comment type="cofactor">
    <cofactor evidence="1 9">
        <name>heme</name>
        <dbReference type="ChEBI" id="CHEBI:30413"/>
    </cofactor>
</comment>
<dbReference type="InterPro" id="IPR001128">
    <property type="entry name" value="Cyt_P450"/>
</dbReference>
<dbReference type="CDD" id="cd11070">
    <property type="entry name" value="CYP56-like"/>
    <property type="match status" value="1"/>
</dbReference>